<reference evidence="2" key="1">
    <citation type="journal article" date="2019" name="Int. J. Syst. Evol. Microbiol.">
        <title>The Global Catalogue of Microorganisms (GCM) 10K type strain sequencing project: providing services to taxonomists for standard genome sequencing and annotation.</title>
        <authorList>
            <consortium name="The Broad Institute Genomics Platform"/>
            <consortium name="The Broad Institute Genome Sequencing Center for Infectious Disease"/>
            <person name="Wu L."/>
            <person name="Ma J."/>
        </authorList>
    </citation>
    <scope>NUCLEOTIDE SEQUENCE [LARGE SCALE GENOMIC DNA]</scope>
    <source>
        <strain evidence="2">JCM 16908</strain>
    </source>
</reference>
<organism evidence="1 2">
    <name type="scientific">Sphaerisporangium flaviroseum</name>
    <dbReference type="NCBI Taxonomy" id="509199"/>
    <lineage>
        <taxon>Bacteria</taxon>
        <taxon>Bacillati</taxon>
        <taxon>Actinomycetota</taxon>
        <taxon>Actinomycetes</taxon>
        <taxon>Streptosporangiales</taxon>
        <taxon>Streptosporangiaceae</taxon>
        <taxon>Sphaerisporangium</taxon>
    </lineage>
</organism>
<evidence type="ECO:0000313" key="2">
    <source>
        <dbReference type="Proteomes" id="UP001500888"/>
    </source>
</evidence>
<keyword evidence="2" id="KW-1185">Reference proteome</keyword>
<gene>
    <name evidence="1" type="ORF">GCM10022226_31640</name>
</gene>
<sequence length="72" mass="7533">MHMAATDVDGEGKIVDVVPVETAEEQRGVGVVGERGHALVEQPLEDLLGNPVTRGVRGERLGVLAHGPQRGA</sequence>
<dbReference type="Proteomes" id="UP001500888">
    <property type="component" value="Unassembled WGS sequence"/>
</dbReference>
<comment type="caution">
    <text evidence="1">The sequence shown here is derived from an EMBL/GenBank/DDBJ whole genome shotgun (WGS) entry which is preliminary data.</text>
</comment>
<evidence type="ECO:0000313" key="1">
    <source>
        <dbReference type="EMBL" id="GAA3809009.1"/>
    </source>
</evidence>
<proteinExistence type="predicted"/>
<protein>
    <submittedName>
        <fullName evidence="1">Uncharacterized protein</fullName>
    </submittedName>
</protein>
<dbReference type="EMBL" id="BAAAZR010000007">
    <property type="protein sequence ID" value="GAA3809009.1"/>
    <property type="molecule type" value="Genomic_DNA"/>
</dbReference>
<accession>A0ABP7I6S2</accession>
<name>A0ABP7I6S2_9ACTN</name>